<evidence type="ECO:0000256" key="1">
    <source>
        <dbReference type="SAM" id="Coils"/>
    </source>
</evidence>
<gene>
    <name evidence="3" type="ORF">LCGC14_1551590</name>
</gene>
<keyword evidence="2" id="KW-0472">Membrane</keyword>
<dbReference type="AlphaFoldDB" id="A0A0F9LQW6"/>
<reference evidence="3" key="1">
    <citation type="journal article" date="2015" name="Nature">
        <title>Complex archaea that bridge the gap between prokaryotes and eukaryotes.</title>
        <authorList>
            <person name="Spang A."/>
            <person name="Saw J.H."/>
            <person name="Jorgensen S.L."/>
            <person name="Zaremba-Niedzwiedzka K."/>
            <person name="Martijn J."/>
            <person name="Lind A.E."/>
            <person name="van Eijk R."/>
            <person name="Schleper C."/>
            <person name="Guy L."/>
            <person name="Ettema T.J."/>
        </authorList>
    </citation>
    <scope>NUCLEOTIDE SEQUENCE</scope>
</reference>
<dbReference type="EMBL" id="LAZR01011868">
    <property type="protein sequence ID" value="KKM56454.1"/>
    <property type="molecule type" value="Genomic_DNA"/>
</dbReference>
<protein>
    <submittedName>
        <fullName evidence="3">Uncharacterized protein</fullName>
    </submittedName>
</protein>
<evidence type="ECO:0000256" key="2">
    <source>
        <dbReference type="SAM" id="Phobius"/>
    </source>
</evidence>
<organism evidence="3">
    <name type="scientific">marine sediment metagenome</name>
    <dbReference type="NCBI Taxonomy" id="412755"/>
    <lineage>
        <taxon>unclassified sequences</taxon>
        <taxon>metagenomes</taxon>
        <taxon>ecological metagenomes</taxon>
    </lineage>
</organism>
<sequence length="93" mass="10995">MIVSICYLINCICFSVVFYILMKTNRALKDKDIIIKAYRLHIDTRDEMIKSARAAISYLNNGDMEEYEKELRLLDANRLRMNAKVEKLMEELD</sequence>
<accession>A0A0F9LQW6</accession>
<feature type="coiled-coil region" evidence="1">
    <location>
        <begin position="64"/>
        <end position="91"/>
    </location>
</feature>
<keyword evidence="2" id="KW-0812">Transmembrane</keyword>
<proteinExistence type="predicted"/>
<comment type="caution">
    <text evidence="3">The sequence shown here is derived from an EMBL/GenBank/DDBJ whole genome shotgun (WGS) entry which is preliminary data.</text>
</comment>
<name>A0A0F9LQW6_9ZZZZ</name>
<keyword evidence="1" id="KW-0175">Coiled coil</keyword>
<feature type="transmembrane region" description="Helical" evidence="2">
    <location>
        <begin position="6"/>
        <end position="22"/>
    </location>
</feature>
<evidence type="ECO:0000313" key="3">
    <source>
        <dbReference type="EMBL" id="KKM56454.1"/>
    </source>
</evidence>
<keyword evidence="2" id="KW-1133">Transmembrane helix</keyword>